<name>M7MLY1_9FLAO</name>
<sequence length="154" mass="17349">MNFHFLDIKKFLPHREPFLMVDQVLTIDDEHVSTCFHIKPECIFNEEGVFNEAGMIENAAQTCSSIVGKSYFDEDDLEGCSAKLIGFISAIKKINIKACAKVGATITTKAYIKSRLNTDQFTMCSIDCFITEDGKELLSCEINLVIQELKEHSK</sequence>
<dbReference type="InterPro" id="IPR016776">
    <property type="entry name" value="ApeP-like_dehydratase"/>
</dbReference>
<evidence type="ECO:0000313" key="2">
    <source>
        <dbReference type="Proteomes" id="UP000012024"/>
    </source>
</evidence>
<dbReference type="OrthoDB" id="826697at2"/>
<dbReference type="RefSeq" id="WP_007647490.1">
    <property type="nucleotide sequence ID" value="NZ_ANLA01000004.1"/>
</dbReference>
<protein>
    <submittedName>
        <fullName evidence="1">Uncharacterized protein</fullName>
    </submittedName>
</protein>
<dbReference type="PATRIC" id="fig|1137281.3.peg.585"/>
<keyword evidence="2" id="KW-1185">Reference proteome</keyword>
<dbReference type="eggNOG" id="COG4706">
    <property type="taxonomic scope" value="Bacteria"/>
</dbReference>
<proteinExistence type="predicted"/>
<dbReference type="SUPFAM" id="SSF54637">
    <property type="entry name" value="Thioesterase/thiol ester dehydrase-isomerase"/>
    <property type="match status" value="1"/>
</dbReference>
<comment type="caution">
    <text evidence="1">The sequence shown here is derived from an EMBL/GenBank/DDBJ whole genome shotgun (WGS) entry which is preliminary data.</text>
</comment>
<accession>M7MLY1</accession>
<reference evidence="1 2" key="1">
    <citation type="submission" date="2012-12" db="EMBL/GenBank/DDBJ databases">
        <title>Genome assembly of Formosa sp. AK20.</title>
        <authorList>
            <person name="Kumar R."/>
            <person name="Khatri I."/>
            <person name="Vaidya B."/>
            <person name="Subramanian S."/>
            <person name="Pinnaka A."/>
        </authorList>
    </citation>
    <scope>NUCLEOTIDE SEQUENCE [LARGE SCALE GENOMIC DNA]</scope>
    <source>
        <strain evidence="1 2">AK20</strain>
    </source>
</reference>
<dbReference type="InterPro" id="IPR029069">
    <property type="entry name" value="HotDog_dom_sf"/>
</dbReference>
<dbReference type="Gene3D" id="3.10.129.10">
    <property type="entry name" value="Hotdog Thioesterase"/>
    <property type="match status" value="1"/>
</dbReference>
<dbReference type="Proteomes" id="UP000012024">
    <property type="component" value="Unassembled WGS sequence"/>
</dbReference>
<dbReference type="GeneID" id="98640510"/>
<dbReference type="AlphaFoldDB" id="M7MLY1"/>
<dbReference type="Pfam" id="PF22817">
    <property type="entry name" value="ApeP-like"/>
    <property type="match status" value="1"/>
</dbReference>
<gene>
    <name evidence="1" type="ORF">D778_01986</name>
</gene>
<dbReference type="EMBL" id="ANLA01000004">
    <property type="protein sequence ID" value="EMQ96096.1"/>
    <property type="molecule type" value="Genomic_DNA"/>
</dbReference>
<evidence type="ECO:0000313" key="1">
    <source>
        <dbReference type="EMBL" id="EMQ96096.1"/>
    </source>
</evidence>
<organism evidence="1 2">
    <name type="scientific">Xanthomarina gelatinilytica</name>
    <dbReference type="NCBI Taxonomy" id="1137281"/>
    <lineage>
        <taxon>Bacteria</taxon>
        <taxon>Pseudomonadati</taxon>
        <taxon>Bacteroidota</taxon>
        <taxon>Flavobacteriia</taxon>
        <taxon>Flavobacteriales</taxon>
        <taxon>Flavobacteriaceae</taxon>
        <taxon>Xanthomarina</taxon>
    </lineage>
</organism>